<evidence type="ECO:0000313" key="4">
    <source>
        <dbReference type="EMBL" id="RNF57868.1"/>
    </source>
</evidence>
<gene>
    <name evidence="4" type="ORF">EC580_13840</name>
</gene>
<feature type="domain" description="GGDEF" evidence="3">
    <location>
        <begin position="415"/>
        <end position="553"/>
    </location>
</feature>
<accession>A0A3M8QNZ3</accession>
<dbReference type="EMBL" id="RIZI01000194">
    <property type="protein sequence ID" value="RNF57868.1"/>
    <property type="molecule type" value="Genomic_DNA"/>
</dbReference>
<dbReference type="InterPro" id="IPR029787">
    <property type="entry name" value="Nucleotide_cyclase"/>
</dbReference>
<dbReference type="SUPFAM" id="SSF55781">
    <property type="entry name" value="GAF domain-like"/>
    <property type="match status" value="2"/>
</dbReference>
<dbReference type="Gene3D" id="3.20.20.450">
    <property type="entry name" value="EAL domain"/>
    <property type="match status" value="1"/>
</dbReference>
<evidence type="ECO:0000256" key="1">
    <source>
        <dbReference type="SAM" id="MobiDB-lite"/>
    </source>
</evidence>
<dbReference type="CDD" id="cd01949">
    <property type="entry name" value="GGDEF"/>
    <property type="match status" value="1"/>
</dbReference>
<dbReference type="SUPFAM" id="SSF55073">
    <property type="entry name" value="Nucleotide cyclase"/>
    <property type="match status" value="1"/>
</dbReference>
<dbReference type="Gene3D" id="3.30.450.40">
    <property type="match status" value="2"/>
</dbReference>
<dbReference type="NCBIfam" id="TIGR00254">
    <property type="entry name" value="GGDEF"/>
    <property type="match status" value="1"/>
</dbReference>
<organism evidence="4">
    <name type="scientific">Acidithiobacillus sulfuriphilus</name>
    <dbReference type="NCBI Taxonomy" id="1867749"/>
    <lineage>
        <taxon>Bacteria</taxon>
        <taxon>Pseudomonadati</taxon>
        <taxon>Pseudomonadota</taxon>
        <taxon>Acidithiobacillia</taxon>
        <taxon>Acidithiobacillales</taxon>
        <taxon>Acidithiobacillaceae</taxon>
        <taxon>Acidithiobacillus</taxon>
    </lineage>
</organism>
<comment type="caution">
    <text evidence="4">The sequence shown here is derived from an EMBL/GenBank/DDBJ whole genome shotgun (WGS) entry which is preliminary data.</text>
</comment>
<dbReference type="PROSITE" id="PS50883">
    <property type="entry name" value="EAL"/>
    <property type="match status" value="1"/>
</dbReference>
<feature type="domain" description="EAL" evidence="2">
    <location>
        <begin position="557"/>
        <end position="808"/>
    </location>
</feature>
<dbReference type="Gene3D" id="3.30.70.270">
    <property type="match status" value="1"/>
</dbReference>
<name>A0A3M8QNZ3_9PROT</name>
<dbReference type="InterPro" id="IPR001633">
    <property type="entry name" value="EAL_dom"/>
</dbReference>
<dbReference type="PROSITE" id="PS50887">
    <property type="entry name" value="GGDEF"/>
    <property type="match status" value="1"/>
</dbReference>
<dbReference type="AlphaFoldDB" id="A0A3M8QNZ3"/>
<dbReference type="InterPro" id="IPR050706">
    <property type="entry name" value="Cyclic-di-GMP_PDE-like"/>
</dbReference>
<dbReference type="InterPro" id="IPR035919">
    <property type="entry name" value="EAL_sf"/>
</dbReference>
<dbReference type="Pfam" id="PF00990">
    <property type="entry name" value="GGDEF"/>
    <property type="match status" value="1"/>
</dbReference>
<reference evidence="4" key="1">
    <citation type="submission" date="2018-10" db="EMBL/GenBank/DDBJ databases">
        <title>Acidithiobacillus sulfuriphilus sp. nov.: an extremely acidophilic sulfur-oxidizing chemolithotroph isolated from a neutral pH environment.</title>
        <authorList>
            <person name="Falagan C."/>
            <person name="Moya-Beltran A."/>
            <person name="Quatrini R."/>
            <person name="Johnson D.B."/>
        </authorList>
    </citation>
    <scope>NUCLEOTIDE SEQUENCE [LARGE SCALE GENOMIC DNA]</scope>
    <source>
        <strain evidence="4">CJ-2</strain>
    </source>
</reference>
<dbReference type="SMART" id="SM00267">
    <property type="entry name" value="GGDEF"/>
    <property type="match status" value="1"/>
</dbReference>
<dbReference type="InterPro" id="IPR043128">
    <property type="entry name" value="Rev_trsase/Diguanyl_cyclase"/>
</dbReference>
<dbReference type="CDD" id="cd01948">
    <property type="entry name" value="EAL"/>
    <property type="match status" value="1"/>
</dbReference>
<evidence type="ECO:0000259" key="3">
    <source>
        <dbReference type="PROSITE" id="PS50887"/>
    </source>
</evidence>
<protein>
    <submittedName>
        <fullName evidence="4">EAL domain-containing protein</fullName>
    </submittedName>
</protein>
<dbReference type="Pfam" id="PF00563">
    <property type="entry name" value="EAL"/>
    <property type="match status" value="1"/>
</dbReference>
<evidence type="ECO:0000259" key="2">
    <source>
        <dbReference type="PROSITE" id="PS50883"/>
    </source>
</evidence>
<sequence length="962" mass="104837">MAEKMEPRPVILETQQSQEQFYRSLLAMGRILRDSLEDAVDTVFQRVAERLAADLDLPVVWIGRLGPGATWVQVVATAGAAREYTEGLRISSLADIPEGQGPGGRVLRSGGGVTAGDVVNAPDFAPWRERAIRFALGGNMTAAATVGDGGQVIIGLFHHIGGAFPGATAPLMTGLVQDLAAFLRQQATAKDYVRLQSYQEAAIAAQQELLRQENPQAMYQRLVDIVVAQTAAIGAYIVTLVADGEGLGIVAMAADDPTLCTAMEQVYIAQDLRNGAHRDVLASLAFREKSPQGPVGSPLSPDMQALQRHYPALLRIRGAMAFPVFAGDAAEPAAVLLIQADDPGHFTPPLQQLLAQLATSLGLALSQWRQHCALIEAEAAIHQMAFYDDLTGLPNRRLLENQLEQDMARSQRHGKLLAVCMLDLDGFKPVNDSYGHDAGDEVLAALGQRLRAVLRKSDFVARLGGDEFVLLVEDISDLGDLTRVLDKAQTAVTTPIPLSNGAAVRLQASIGVCLQPFGEGETGDQLLRRADQALYESKAHKADRDRSWVFFGEEVARERQRTPAQRLLDEGALEVWYQPILANHSRKVVGMEALARLRDHDGRILYPGEFLPQLATEDLTDLSRLVLTQALADLAILDTRGWSLWVSFNVTPESFCGQCVPCLQGVIAASGIDPSRITLEILEGSDFLERDTALSVLHEIKALGIRLALDDIGSAYASLLRLKELPVDEIKLDQGFIRTLEARPQDLHFVRTIQDLAMELKVDLVVEGVETEDILDAMMTTGAPYLQGYVISRPIPFAQLEPFLAGYSCPDHDLPKSLFGFYAGTLSSHSAIKKMLMINPSEMNPETLGNARHCRGHGVLHRLGYGDDSHLLQLHDNYHRALGDAAENATESFKNHGWDAVEESLELFLAAVMSEWRMATGNAKTHAHDAAVITPPSAPPRQVPSTSPGWRASPRNSDRRQP</sequence>
<dbReference type="FunFam" id="3.30.70.270:FF:000001">
    <property type="entry name" value="Diguanylate cyclase domain protein"/>
    <property type="match status" value="1"/>
</dbReference>
<dbReference type="InterPro" id="IPR029016">
    <property type="entry name" value="GAF-like_dom_sf"/>
</dbReference>
<dbReference type="GO" id="GO:0071111">
    <property type="term" value="F:cyclic-guanylate-specific phosphodiesterase activity"/>
    <property type="evidence" value="ECO:0007669"/>
    <property type="project" value="InterPro"/>
</dbReference>
<dbReference type="PANTHER" id="PTHR33121:SF70">
    <property type="entry name" value="SIGNALING PROTEIN YKOW"/>
    <property type="match status" value="1"/>
</dbReference>
<dbReference type="SMART" id="SM00052">
    <property type="entry name" value="EAL"/>
    <property type="match status" value="1"/>
</dbReference>
<feature type="region of interest" description="Disordered" evidence="1">
    <location>
        <begin position="931"/>
        <end position="962"/>
    </location>
</feature>
<proteinExistence type="predicted"/>
<dbReference type="PANTHER" id="PTHR33121">
    <property type="entry name" value="CYCLIC DI-GMP PHOSPHODIESTERASE PDEF"/>
    <property type="match status" value="1"/>
</dbReference>
<dbReference type="InterPro" id="IPR000160">
    <property type="entry name" value="GGDEF_dom"/>
</dbReference>
<dbReference type="SUPFAM" id="SSF141868">
    <property type="entry name" value="EAL domain-like"/>
    <property type="match status" value="1"/>
</dbReference>